<comment type="caution">
    <text evidence="2">The sequence shown here is derived from an EMBL/GenBank/DDBJ whole genome shotgun (WGS) entry which is preliminary data.</text>
</comment>
<dbReference type="AlphaFoldDB" id="A0A0P7B4U0"/>
<feature type="region of interest" description="Disordered" evidence="1">
    <location>
        <begin position="1"/>
        <end position="30"/>
    </location>
</feature>
<proteinExistence type="predicted"/>
<reference evidence="2 3" key="1">
    <citation type="submission" date="2015-09" db="EMBL/GenBank/DDBJ databases">
        <title>Draft genome of a European isolate of the apple canker pathogen Neonectria ditissima.</title>
        <authorList>
            <person name="Gomez-Cortecero A."/>
            <person name="Harrison R.J."/>
            <person name="Armitage A.D."/>
        </authorList>
    </citation>
    <scope>NUCLEOTIDE SEQUENCE [LARGE SCALE GENOMIC DNA]</scope>
    <source>
        <strain evidence="2 3">R09/05</strain>
    </source>
</reference>
<evidence type="ECO:0000256" key="1">
    <source>
        <dbReference type="SAM" id="MobiDB-lite"/>
    </source>
</evidence>
<dbReference type="Proteomes" id="UP000050424">
    <property type="component" value="Unassembled WGS sequence"/>
</dbReference>
<evidence type="ECO:0000313" key="2">
    <source>
        <dbReference type="EMBL" id="KPM35695.1"/>
    </source>
</evidence>
<sequence length="162" mass="18187">MGVSKKGRRPDGAPVPMFMNPKKTKKKKEARAANNMEQMCQMAATQVDEIVIPPDEPIQEIAVPDPSAEACELLLEETDFMYQLFKLFLFTDCTSSVTWPDDIRSPANAFVEMAEKIIPACAVKSRADFILGLIPLLGQAHKTRLFVTLWKMFRAENPKELA</sequence>
<name>A0A0P7B4U0_9HYPO</name>
<keyword evidence="3" id="KW-1185">Reference proteome</keyword>
<organism evidence="2 3">
    <name type="scientific">Neonectria ditissima</name>
    <dbReference type="NCBI Taxonomy" id="78410"/>
    <lineage>
        <taxon>Eukaryota</taxon>
        <taxon>Fungi</taxon>
        <taxon>Dikarya</taxon>
        <taxon>Ascomycota</taxon>
        <taxon>Pezizomycotina</taxon>
        <taxon>Sordariomycetes</taxon>
        <taxon>Hypocreomycetidae</taxon>
        <taxon>Hypocreales</taxon>
        <taxon>Nectriaceae</taxon>
        <taxon>Neonectria</taxon>
    </lineage>
</organism>
<evidence type="ECO:0000313" key="3">
    <source>
        <dbReference type="Proteomes" id="UP000050424"/>
    </source>
</evidence>
<accession>A0A0P7B4U0</accession>
<dbReference type="EMBL" id="LKCW01000238">
    <property type="protein sequence ID" value="KPM35695.1"/>
    <property type="molecule type" value="Genomic_DNA"/>
</dbReference>
<protein>
    <submittedName>
        <fullName evidence="2">Uncharacterized protein</fullName>
    </submittedName>
</protein>
<gene>
    <name evidence="2" type="ORF">AK830_g10872</name>
</gene>